<name>A0A0K6IHN3_9GAMM</name>
<evidence type="ECO:0000313" key="2">
    <source>
        <dbReference type="EMBL" id="CUB02614.1"/>
    </source>
</evidence>
<gene>
    <name evidence="2" type="ORF">Ga0061065_101454</name>
</gene>
<dbReference type="EMBL" id="CYHG01000001">
    <property type="protein sequence ID" value="CUB02614.1"/>
    <property type="molecule type" value="Genomic_DNA"/>
</dbReference>
<evidence type="ECO:0000313" key="3">
    <source>
        <dbReference type="Proteomes" id="UP000182769"/>
    </source>
</evidence>
<evidence type="ECO:0000256" key="1">
    <source>
        <dbReference type="SAM" id="SignalP"/>
    </source>
</evidence>
<feature type="chain" id="PRO_5005505081" evidence="1">
    <location>
        <begin position="23"/>
        <end position="202"/>
    </location>
</feature>
<dbReference type="GO" id="GO:0055085">
    <property type="term" value="P:transmembrane transport"/>
    <property type="evidence" value="ECO:0007669"/>
    <property type="project" value="TreeGrafter"/>
</dbReference>
<dbReference type="OrthoDB" id="9807574at2"/>
<dbReference type="RefSeq" id="WP_055461567.1">
    <property type="nucleotide sequence ID" value="NZ_CYHG01000001.1"/>
</dbReference>
<dbReference type="AlphaFoldDB" id="A0A0K6IHN3"/>
<organism evidence="2 3">
    <name type="scientific">Marinomonas fungiae</name>
    <dbReference type="NCBI Taxonomy" id="1137284"/>
    <lineage>
        <taxon>Bacteria</taxon>
        <taxon>Pseudomonadati</taxon>
        <taxon>Pseudomonadota</taxon>
        <taxon>Gammaproteobacteria</taxon>
        <taxon>Oceanospirillales</taxon>
        <taxon>Oceanospirillaceae</taxon>
        <taxon>Marinomonas</taxon>
    </lineage>
</organism>
<dbReference type="InterPro" id="IPR011250">
    <property type="entry name" value="OMP/PagP_B-barrel"/>
</dbReference>
<dbReference type="SUPFAM" id="SSF56925">
    <property type="entry name" value="OMPA-like"/>
    <property type="match status" value="1"/>
</dbReference>
<keyword evidence="1" id="KW-0732">Signal</keyword>
<dbReference type="STRING" id="1137284.GCA_001418205_00456"/>
<proteinExistence type="predicted"/>
<protein>
    <submittedName>
        <fullName evidence="2">Outer membrane protein W</fullName>
    </submittedName>
</protein>
<dbReference type="PANTHER" id="PTHR36920:SF1">
    <property type="entry name" value="OUTER MEMBRANE PROTEIN W"/>
    <property type="match status" value="1"/>
</dbReference>
<dbReference type="InterPro" id="IPR005618">
    <property type="entry name" value="OMPW"/>
</dbReference>
<reference evidence="3" key="1">
    <citation type="submission" date="2015-08" db="EMBL/GenBank/DDBJ databases">
        <authorList>
            <person name="Varghese N."/>
        </authorList>
    </citation>
    <scope>NUCLEOTIDE SEQUENCE [LARGE SCALE GENOMIC DNA]</scope>
    <source>
        <strain evidence="3">JCM 18476</strain>
    </source>
</reference>
<dbReference type="Pfam" id="PF03922">
    <property type="entry name" value="OmpW"/>
    <property type="match status" value="1"/>
</dbReference>
<dbReference type="PANTHER" id="PTHR36920">
    <property type="match status" value="1"/>
</dbReference>
<sequence>MKSVTKIALLSAAIVSAPLAMAHEAGDMFVRGGLINVMPDESSTGLDLSVGNDLQIGLTATYMYTDNIGMELLAATPFTHDVDLAGAGKIGEVSHLPPSLMVQYYFGQADSAVRPYVGAGLNYTIFFDEKTEGAIAGTDLELDDSFGVAAQAGVDFNITDNLFINASVWYMDINTDVKLDGVKSAELDIDPISVMASVGYTF</sequence>
<dbReference type="GO" id="GO:0019867">
    <property type="term" value="C:outer membrane"/>
    <property type="evidence" value="ECO:0007669"/>
    <property type="project" value="InterPro"/>
</dbReference>
<feature type="signal peptide" evidence="1">
    <location>
        <begin position="1"/>
        <end position="22"/>
    </location>
</feature>
<accession>A0A0K6IHN3</accession>
<dbReference type="Gene3D" id="2.40.160.20">
    <property type="match status" value="1"/>
</dbReference>
<dbReference type="Proteomes" id="UP000182769">
    <property type="component" value="Unassembled WGS sequence"/>
</dbReference>
<keyword evidence="3" id="KW-1185">Reference proteome</keyword>